<reference evidence="4 5" key="1">
    <citation type="submission" date="2016-10" db="EMBL/GenBank/DDBJ databases">
        <authorList>
            <person name="Varghese N."/>
            <person name="Submissions S."/>
        </authorList>
    </citation>
    <scope>NUCLEOTIDE SEQUENCE [LARGE SCALE GENOMIC DNA]</scope>
    <source>
        <strain evidence="4">KHGC19</strain>
        <strain evidence="2 5">WCP15</strain>
    </source>
</reference>
<reference evidence="3" key="2">
    <citation type="submission" date="2016-10" db="EMBL/GenBank/DDBJ databases">
        <authorList>
            <person name="de Groot N.N."/>
        </authorList>
    </citation>
    <scope>NUCLEOTIDE SEQUENCE [LARGE SCALE GENOMIC DNA]</scope>
    <source>
        <strain evidence="3">KHGC19</strain>
    </source>
</reference>
<protein>
    <submittedName>
        <fullName evidence="3">Polysaccharide pyruvyl transferase family protein WcaK</fullName>
    </submittedName>
</protein>
<organism evidence="3 4">
    <name type="scientific">Parafannyhessea umbonata</name>
    <dbReference type="NCBI Taxonomy" id="604330"/>
    <lineage>
        <taxon>Bacteria</taxon>
        <taxon>Bacillati</taxon>
        <taxon>Actinomycetota</taxon>
        <taxon>Coriobacteriia</taxon>
        <taxon>Coriobacteriales</taxon>
        <taxon>Atopobiaceae</taxon>
        <taxon>Parafannyhessea</taxon>
    </lineage>
</organism>
<sequence>MPSRRDWLKTAAATVKTAAKPPYIPKVALLDTQMGSENSGDQIIMEACGQVMAEVLSPDATPAHVATHYYSPELESLGGSIPILCGTNILYTHMGDQRQWALPHRLRSLRNVCLLGVGMNNQDLDDPVDAYSRLFYKAVLHPSLYHSVRNSTTKQKLEEAGVRNVLNTACPTMWTLTPEHLATIPRKKASTVLTSVTDYCADATSDLLMIETLKQEYEHVVIWVQGSHDIDFCLDPIINKGDYQLIGPSIDELNAFLADPDVDYVGTRLHAGIRSLNLGHRSLIVNVDNRARSIARDTGLPVIERSELAGDKLVRWINGSDATELSLPWEEINLWKSQWSRR</sequence>
<dbReference type="InterPro" id="IPR007345">
    <property type="entry name" value="Polysacch_pyruvyl_Trfase"/>
</dbReference>
<gene>
    <name evidence="3" type="ORF">SAMN05216446_0248</name>
    <name evidence="2" type="ORF">SAMN05216447_101241</name>
</gene>
<name>A0A1H9N6J8_9ACTN</name>
<keyword evidence="5" id="KW-1185">Reference proteome</keyword>
<accession>A0A1H9N6J8</accession>
<evidence type="ECO:0000313" key="2">
    <source>
        <dbReference type="EMBL" id="SEH38393.1"/>
    </source>
</evidence>
<evidence type="ECO:0000313" key="5">
    <source>
        <dbReference type="Proteomes" id="UP000199135"/>
    </source>
</evidence>
<dbReference type="PROSITE" id="PS51318">
    <property type="entry name" value="TAT"/>
    <property type="match status" value="1"/>
</dbReference>
<dbReference type="RefSeq" id="WP_159443957.1">
    <property type="nucleotide sequence ID" value="NZ_FNWT01000001.1"/>
</dbReference>
<dbReference type="Proteomes" id="UP000199128">
    <property type="component" value="Unassembled WGS sequence"/>
</dbReference>
<proteinExistence type="predicted"/>
<dbReference type="Pfam" id="PF04230">
    <property type="entry name" value="PS_pyruv_trans"/>
    <property type="match status" value="1"/>
</dbReference>
<evidence type="ECO:0000259" key="1">
    <source>
        <dbReference type="Pfam" id="PF04230"/>
    </source>
</evidence>
<evidence type="ECO:0000313" key="3">
    <source>
        <dbReference type="EMBL" id="SER31670.1"/>
    </source>
</evidence>
<dbReference type="EMBL" id="FOGP01000001">
    <property type="protein sequence ID" value="SER31670.1"/>
    <property type="molecule type" value="Genomic_DNA"/>
</dbReference>
<dbReference type="GO" id="GO:0016740">
    <property type="term" value="F:transferase activity"/>
    <property type="evidence" value="ECO:0007669"/>
    <property type="project" value="UniProtKB-KW"/>
</dbReference>
<dbReference type="EMBL" id="FNWT01000001">
    <property type="protein sequence ID" value="SEH38393.1"/>
    <property type="molecule type" value="Genomic_DNA"/>
</dbReference>
<dbReference type="AlphaFoldDB" id="A0A1H9N6J8"/>
<evidence type="ECO:0000313" key="4">
    <source>
        <dbReference type="Proteomes" id="UP000199128"/>
    </source>
</evidence>
<dbReference type="Proteomes" id="UP000199135">
    <property type="component" value="Unassembled WGS sequence"/>
</dbReference>
<feature type="domain" description="Polysaccharide pyruvyl transferase" evidence="1">
    <location>
        <begin position="38"/>
        <end position="289"/>
    </location>
</feature>
<keyword evidence="3" id="KW-0808">Transferase</keyword>
<dbReference type="InterPro" id="IPR006311">
    <property type="entry name" value="TAT_signal"/>
</dbReference>